<evidence type="ECO:0000313" key="2">
    <source>
        <dbReference type="Proteomes" id="UP000479710"/>
    </source>
</evidence>
<dbReference type="EMBL" id="SPHZ02000010">
    <property type="protein sequence ID" value="KAF0897306.1"/>
    <property type="molecule type" value="Genomic_DNA"/>
</dbReference>
<comment type="caution">
    <text evidence="1">The sequence shown here is derived from an EMBL/GenBank/DDBJ whole genome shotgun (WGS) entry which is preliminary data.</text>
</comment>
<reference evidence="1 2" key="1">
    <citation type="submission" date="2019-11" db="EMBL/GenBank/DDBJ databases">
        <title>Whole genome sequence of Oryza granulata.</title>
        <authorList>
            <person name="Li W."/>
        </authorList>
    </citation>
    <scope>NUCLEOTIDE SEQUENCE [LARGE SCALE GENOMIC DNA]</scope>
    <source>
        <strain evidence="2">cv. Menghai</strain>
        <tissue evidence="1">Leaf</tissue>
    </source>
</reference>
<gene>
    <name evidence="1" type="ORF">E2562_035614</name>
</gene>
<dbReference type="AlphaFoldDB" id="A0A6G1CB25"/>
<accession>A0A6G1CB25</accession>
<sequence>MDAELRPLSSLILPWPTQMPPWPPSSPSPFLSLAAAKRGCAPPPVCLANLRAAVADLPLPLLAEVS</sequence>
<name>A0A6G1CB25_9ORYZ</name>
<keyword evidence="2" id="KW-1185">Reference proteome</keyword>
<evidence type="ECO:0000313" key="1">
    <source>
        <dbReference type="EMBL" id="KAF0897306.1"/>
    </source>
</evidence>
<dbReference type="Proteomes" id="UP000479710">
    <property type="component" value="Unassembled WGS sequence"/>
</dbReference>
<proteinExistence type="predicted"/>
<organism evidence="1 2">
    <name type="scientific">Oryza meyeriana var. granulata</name>
    <dbReference type="NCBI Taxonomy" id="110450"/>
    <lineage>
        <taxon>Eukaryota</taxon>
        <taxon>Viridiplantae</taxon>
        <taxon>Streptophyta</taxon>
        <taxon>Embryophyta</taxon>
        <taxon>Tracheophyta</taxon>
        <taxon>Spermatophyta</taxon>
        <taxon>Magnoliopsida</taxon>
        <taxon>Liliopsida</taxon>
        <taxon>Poales</taxon>
        <taxon>Poaceae</taxon>
        <taxon>BOP clade</taxon>
        <taxon>Oryzoideae</taxon>
        <taxon>Oryzeae</taxon>
        <taxon>Oryzinae</taxon>
        <taxon>Oryza</taxon>
        <taxon>Oryza meyeriana</taxon>
    </lineage>
</organism>
<protein>
    <submittedName>
        <fullName evidence="1">Uncharacterized protein</fullName>
    </submittedName>
</protein>